<gene>
    <name evidence="1" type="ORF">NP493_606g00020</name>
</gene>
<name>A0AAD9KV32_RIDPI</name>
<protein>
    <submittedName>
        <fullName evidence="1">Uncharacterized protein</fullName>
    </submittedName>
</protein>
<evidence type="ECO:0000313" key="2">
    <source>
        <dbReference type="Proteomes" id="UP001209878"/>
    </source>
</evidence>
<reference evidence="1" key="1">
    <citation type="journal article" date="2023" name="Mol. Biol. Evol.">
        <title>Third-Generation Sequencing Reveals the Adaptive Role of the Epigenome in Three Deep-Sea Polychaetes.</title>
        <authorList>
            <person name="Perez M."/>
            <person name="Aroh O."/>
            <person name="Sun Y."/>
            <person name="Lan Y."/>
            <person name="Juniper S.K."/>
            <person name="Young C.R."/>
            <person name="Angers B."/>
            <person name="Qian P.Y."/>
        </authorList>
    </citation>
    <scope>NUCLEOTIDE SEQUENCE</scope>
    <source>
        <strain evidence="1">R07B-5</strain>
    </source>
</reference>
<keyword evidence="2" id="KW-1185">Reference proteome</keyword>
<proteinExistence type="predicted"/>
<sequence length="147" mass="16538">MSYDPGAEIERPRSWNSSLFNADNFLSRPNGFLKERFRKIFFTIMTVSSLGTIFTELSTSSSVTVTKQQFSHSDGSGIVSLHVTHGCSLISGKVKRFSGCFSNIPRMSCFTKSLVSMLENMTSFTMYHYRSALEGRCQLFCPELAEQ</sequence>
<comment type="caution">
    <text evidence="1">The sequence shown here is derived from an EMBL/GenBank/DDBJ whole genome shotgun (WGS) entry which is preliminary data.</text>
</comment>
<dbReference type="EMBL" id="JAODUO010000607">
    <property type="protein sequence ID" value="KAK2177298.1"/>
    <property type="molecule type" value="Genomic_DNA"/>
</dbReference>
<dbReference type="Proteomes" id="UP001209878">
    <property type="component" value="Unassembled WGS sequence"/>
</dbReference>
<accession>A0AAD9KV32</accession>
<organism evidence="1 2">
    <name type="scientific">Ridgeia piscesae</name>
    <name type="common">Tubeworm</name>
    <dbReference type="NCBI Taxonomy" id="27915"/>
    <lineage>
        <taxon>Eukaryota</taxon>
        <taxon>Metazoa</taxon>
        <taxon>Spiralia</taxon>
        <taxon>Lophotrochozoa</taxon>
        <taxon>Annelida</taxon>
        <taxon>Polychaeta</taxon>
        <taxon>Sedentaria</taxon>
        <taxon>Canalipalpata</taxon>
        <taxon>Sabellida</taxon>
        <taxon>Siboglinidae</taxon>
        <taxon>Ridgeia</taxon>
    </lineage>
</organism>
<evidence type="ECO:0000313" key="1">
    <source>
        <dbReference type="EMBL" id="KAK2177298.1"/>
    </source>
</evidence>
<dbReference type="AlphaFoldDB" id="A0AAD9KV32"/>